<dbReference type="PANTHER" id="PTHR38471">
    <property type="entry name" value="FOUR HELIX BUNDLE PROTEIN"/>
    <property type="match status" value="1"/>
</dbReference>
<dbReference type="AlphaFoldDB" id="A0A955RLQ7"/>
<evidence type="ECO:0000313" key="2">
    <source>
        <dbReference type="Proteomes" id="UP000714915"/>
    </source>
</evidence>
<gene>
    <name evidence="1" type="ORF">KC669_04795</name>
</gene>
<organism evidence="1 2">
    <name type="scientific">Candidatus Dojkabacteria bacterium</name>
    <dbReference type="NCBI Taxonomy" id="2099670"/>
    <lineage>
        <taxon>Bacteria</taxon>
        <taxon>Candidatus Dojkabacteria</taxon>
    </lineage>
</organism>
<dbReference type="InterPro" id="IPR012657">
    <property type="entry name" value="23S_rRNA-intervening_sequence"/>
</dbReference>
<accession>A0A955RLQ7</accession>
<comment type="caution">
    <text evidence="1">The sequence shown here is derived from an EMBL/GenBank/DDBJ whole genome shotgun (WGS) entry which is preliminary data.</text>
</comment>
<reference evidence="1" key="2">
    <citation type="journal article" date="2021" name="Microbiome">
        <title>Successional dynamics and alternative stable states in a saline activated sludge microbial community over 9 years.</title>
        <authorList>
            <person name="Wang Y."/>
            <person name="Ye J."/>
            <person name="Ju F."/>
            <person name="Liu L."/>
            <person name="Boyd J.A."/>
            <person name="Deng Y."/>
            <person name="Parks D.H."/>
            <person name="Jiang X."/>
            <person name="Yin X."/>
            <person name="Woodcroft B.J."/>
            <person name="Tyson G.W."/>
            <person name="Hugenholtz P."/>
            <person name="Polz M.F."/>
            <person name="Zhang T."/>
        </authorList>
    </citation>
    <scope>NUCLEOTIDE SEQUENCE</scope>
    <source>
        <strain evidence="1">HKST-UBA09</strain>
    </source>
</reference>
<evidence type="ECO:0000313" key="1">
    <source>
        <dbReference type="EMBL" id="MCA9387324.1"/>
    </source>
</evidence>
<name>A0A955RLQ7_9BACT</name>
<dbReference type="EMBL" id="JAGQLF010000089">
    <property type="protein sequence ID" value="MCA9387324.1"/>
    <property type="molecule type" value="Genomic_DNA"/>
</dbReference>
<dbReference type="PANTHER" id="PTHR38471:SF2">
    <property type="entry name" value="FOUR HELIX BUNDLE PROTEIN"/>
    <property type="match status" value="1"/>
</dbReference>
<proteinExistence type="predicted"/>
<dbReference type="CDD" id="cd16377">
    <property type="entry name" value="23S_rRNA_IVP_like"/>
    <property type="match status" value="1"/>
</dbReference>
<dbReference type="InterPro" id="IPR036583">
    <property type="entry name" value="23S_rRNA_IVS_sf"/>
</dbReference>
<sequence>MSRKVENPYSGFKDLIIWKRSIRFVKIIYEVTKSFPKEEIYGLTSQLRRASISIPSNIAEGSRRGSQKEFRNFLRIAFASGAEMETQLEIAAVLGYIDNAKYKDILHEIIEIQKMLNSFIKNMPI</sequence>
<dbReference type="NCBIfam" id="TIGR02436">
    <property type="entry name" value="four helix bundle protein"/>
    <property type="match status" value="1"/>
</dbReference>
<dbReference type="Pfam" id="PF05635">
    <property type="entry name" value="23S_rRNA_IVP"/>
    <property type="match status" value="1"/>
</dbReference>
<dbReference type="SUPFAM" id="SSF158446">
    <property type="entry name" value="IVS-encoded protein-like"/>
    <property type="match status" value="1"/>
</dbReference>
<protein>
    <submittedName>
        <fullName evidence="1">Four helix bundle protein</fullName>
    </submittedName>
</protein>
<dbReference type="Gene3D" id="1.20.1440.60">
    <property type="entry name" value="23S rRNA-intervening sequence"/>
    <property type="match status" value="1"/>
</dbReference>
<reference evidence="1" key="1">
    <citation type="submission" date="2020-04" db="EMBL/GenBank/DDBJ databases">
        <authorList>
            <person name="Zhang T."/>
        </authorList>
    </citation>
    <scope>NUCLEOTIDE SEQUENCE</scope>
    <source>
        <strain evidence="1">HKST-UBA09</strain>
    </source>
</reference>
<dbReference type="Proteomes" id="UP000714915">
    <property type="component" value="Unassembled WGS sequence"/>
</dbReference>